<dbReference type="Gene3D" id="1.10.1220.10">
    <property type="entry name" value="Met repressor-like"/>
    <property type="match status" value="1"/>
</dbReference>
<dbReference type="SUPFAM" id="SSF47598">
    <property type="entry name" value="Ribbon-helix-helix"/>
    <property type="match status" value="1"/>
</dbReference>
<keyword evidence="3" id="KW-1185">Reference proteome</keyword>
<dbReference type="CDD" id="cd22233">
    <property type="entry name" value="RHH_CopAso-like"/>
    <property type="match status" value="1"/>
</dbReference>
<reference evidence="3" key="1">
    <citation type="journal article" date="2019" name="Int. J. Syst. Evol. Microbiol.">
        <title>The Global Catalogue of Microorganisms (GCM) 10K type strain sequencing project: providing services to taxonomists for standard genome sequencing and annotation.</title>
        <authorList>
            <consortium name="The Broad Institute Genomics Platform"/>
            <consortium name="The Broad Institute Genome Sequencing Center for Infectious Disease"/>
            <person name="Wu L."/>
            <person name="Ma J."/>
        </authorList>
    </citation>
    <scope>NUCLEOTIDE SEQUENCE [LARGE SCALE GENOMIC DNA]</scope>
    <source>
        <strain evidence="3">NBRC 101365</strain>
    </source>
</reference>
<dbReference type="InterPro" id="IPR010985">
    <property type="entry name" value="Ribbon_hlx_hlx"/>
</dbReference>
<name>A0ABQ6CW74_9HYPH</name>
<accession>A0ABQ6CW74</accession>
<evidence type="ECO:0000259" key="1">
    <source>
        <dbReference type="Pfam" id="PF01402"/>
    </source>
</evidence>
<dbReference type="Pfam" id="PF01402">
    <property type="entry name" value="RHH_1"/>
    <property type="match status" value="1"/>
</dbReference>
<protein>
    <submittedName>
        <fullName evidence="2">CopG family transcriptional regulator</fullName>
    </submittedName>
</protein>
<gene>
    <name evidence="2" type="ORF">GCM10007874_55600</name>
</gene>
<feature type="domain" description="Ribbon-helix-helix protein CopG" evidence="1">
    <location>
        <begin position="5"/>
        <end position="39"/>
    </location>
</feature>
<dbReference type="Proteomes" id="UP001156882">
    <property type="component" value="Unassembled WGS sequence"/>
</dbReference>
<dbReference type="InterPro" id="IPR013321">
    <property type="entry name" value="Arc_rbn_hlx_hlx"/>
</dbReference>
<proteinExistence type="predicted"/>
<comment type="caution">
    <text evidence="2">The sequence shown here is derived from an EMBL/GenBank/DDBJ whole genome shotgun (WGS) entry which is preliminary data.</text>
</comment>
<evidence type="ECO:0000313" key="3">
    <source>
        <dbReference type="Proteomes" id="UP001156882"/>
    </source>
</evidence>
<evidence type="ECO:0000313" key="2">
    <source>
        <dbReference type="EMBL" id="GLS22542.1"/>
    </source>
</evidence>
<dbReference type="EMBL" id="BSPC01000063">
    <property type="protein sequence ID" value="GLS22542.1"/>
    <property type="molecule type" value="Genomic_DNA"/>
</dbReference>
<dbReference type="InterPro" id="IPR002145">
    <property type="entry name" value="CopG"/>
</dbReference>
<organism evidence="2 3">
    <name type="scientific">Labrys miyagiensis</name>
    <dbReference type="NCBI Taxonomy" id="346912"/>
    <lineage>
        <taxon>Bacteria</taxon>
        <taxon>Pseudomonadati</taxon>
        <taxon>Pseudomonadota</taxon>
        <taxon>Alphaproteobacteria</taxon>
        <taxon>Hyphomicrobiales</taxon>
        <taxon>Xanthobacteraceae</taxon>
        <taxon>Labrys</taxon>
    </lineage>
</organism>
<sequence>MAILFKLDDSLNGRLQRLAARQQRSTQEIMREAIRHYVDCEEARESFRREALASWEEYRDTGQHLTGDELREWLRLWGTHEETEIPTCHS</sequence>
<dbReference type="RefSeq" id="WP_284315497.1">
    <property type="nucleotide sequence ID" value="NZ_BSPC01000063.1"/>
</dbReference>